<sequence length="36" mass="4100">MKCPICGTEPHTPIQIKRAGMCRWCEKKQVNENTAP</sequence>
<gene>
    <name evidence="1" type="ORF">UFOVP999_38</name>
</gene>
<dbReference type="EMBL" id="LR796947">
    <property type="protein sequence ID" value="CAB4177358.1"/>
    <property type="molecule type" value="Genomic_DNA"/>
</dbReference>
<accession>A0A6J5Q788</accession>
<name>A0A6J5Q788_9CAUD</name>
<protein>
    <submittedName>
        <fullName evidence="1">Uncharacterized protein</fullName>
    </submittedName>
</protein>
<reference evidence="1" key="1">
    <citation type="submission" date="2020-05" db="EMBL/GenBank/DDBJ databases">
        <authorList>
            <person name="Chiriac C."/>
            <person name="Salcher M."/>
            <person name="Ghai R."/>
            <person name="Kavagutti S V."/>
        </authorList>
    </citation>
    <scope>NUCLEOTIDE SEQUENCE</scope>
</reference>
<evidence type="ECO:0000313" key="1">
    <source>
        <dbReference type="EMBL" id="CAB4177358.1"/>
    </source>
</evidence>
<organism evidence="1">
    <name type="scientific">uncultured Caudovirales phage</name>
    <dbReference type="NCBI Taxonomy" id="2100421"/>
    <lineage>
        <taxon>Viruses</taxon>
        <taxon>Duplodnaviria</taxon>
        <taxon>Heunggongvirae</taxon>
        <taxon>Uroviricota</taxon>
        <taxon>Caudoviricetes</taxon>
        <taxon>Peduoviridae</taxon>
        <taxon>Maltschvirus</taxon>
        <taxon>Maltschvirus maltsch</taxon>
    </lineage>
</organism>
<proteinExistence type="predicted"/>